<feature type="repeat" description="ANK" evidence="3">
    <location>
        <begin position="1549"/>
        <end position="1581"/>
    </location>
</feature>
<feature type="repeat" description="ANK" evidence="3">
    <location>
        <begin position="1483"/>
        <end position="1515"/>
    </location>
</feature>
<dbReference type="Proteomes" id="UP001168821">
    <property type="component" value="Unassembled WGS sequence"/>
</dbReference>
<reference evidence="4" key="1">
    <citation type="journal article" date="2023" name="G3 (Bethesda)">
        <title>Whole genome assemblies of Zophobas morio and Tenebrio molitor.</title>
        <authorList>
            <person name="Kaur S."/>
            <person name="Stinson S.A."/>
            <person name="diCenzo G.C."/>
        </authorList>
    </citation>
    <scope>NUCLEOTIDE SEQUENCE</scope>
    <source>
        <strain evidence="4">QUZm001</strain>
    </source>
</reference>
<feature type="repeat" description="ANK" evidence="3">
    <location>
        <begin position="1647"/>
        <end position="1679"/>
    </location>
</feature>
<organism evidence="4 5">
    <name type="scientific">Zophobas morio</name>
    <dbReference type="NCBI Taxonomy" id="2755281"/>
    <lineage>
        <taxon>Eukaryota</taxon>
        <taxon>Metazoa</taxon>
        <taxon>Ecdysozoa</taxon>
        <taxon>Arthropoda</taxon>
        <taxon>Hexapoda</taxon>
        <taxon>Insecta</taxon>
        <taxon>Pterygota</taxon>
        <taxon>Neoptera</taxon>
        <taxon>Endopterygota</taxon>
        <taxon>Coleoptera</taxon>
        <taxon>Polyphaga</taxon>
        <taxon>Cucujiformia</taxon>
        <taxon>Tenebrionidae</taxon>
        <taxon>Zophobas</taxon>
    </lineage>
</organism>
<proteinExistence type="predicted"/>
<dbReference type="SMART" id="SM00248">
    <property type="entry name" value="ANK"/>
    <property type="match status" value="18"/>
</dbReference>
<feature type="repeat" description="ANK" evidence="3">
    <location>
        <begin position="1186"/>
        <end position="1218"/>
    </location>
</feature>
<gene>
    <name evidence="4" type="ORF">Zmor_007696</name>
</gene>
<dbReference type="Pfam" id="PF12796">
    <property type="entry name" value="Ank_2"/>
    <property type="match status" value="5"/>
</dbReference>
<dbReference type="Gene3D" id="1.25.40.20">
    <property type="entry name" value="Ankyrin repeat-containing domain"/>
    <property type="match status" value="5"/>
</dbReference>
<protein>
    <recommendedName>
        <fullName evidence="6">NACHT domain-containing protein</fullName>
    </recommendedName>
</protein>
<accession>A0AA38J2I4</accession>
<feature type="repeat" description="ANK" evidence="3">
    <location>
        <begin position="1384"/>
        <end position="1416"/>
    </location>
</feature>
<dbReference type="EMBL" id="JALNTZ010000002">
    <property type="protein sequence ID" value="KAJ3663434.1"/>
    <property type="molecule type" value="Genomic_DNA"/>
</dbReference>
<evidence type="ECO:0000256" key="1">
    <source>
        <dbReference type="ARBA" id="ARBA00022737"/>
    </source>
</evidence>
<dbReference type="InterPro" id="IPR036770">
    <property type="entry name" value="Ankyrin_rpt-contain_sf"/>
</dbReference>
<comment type="caution">
    <text evidence="4">The sequence shown here is derived from an EMBL/GenBank/DDBJ whole genome shotgun (WGS) entry which is preliminary data.</text>
</comment>
<feature type="repeat" description="ANK" evidence="3">
    <location>
        <begin position="1516"/>
        <end position="1548"/>
    </location>
</feature>
<feature type="repeat" description="ANK" evidence="3">
    <location>
        <begin position="1417"/>
        <end position="1449"/>
    </location>
</feature>
<feature type="repeat" description="ANK" evidence="3">
    <location>
        <begin position="1582"/>
        <end position="1614"/>
    </location>
</feature>
<sequence>MILEMVGDDKITNFHISSNDNNFGAFDDIVIKIESDQSTQVKAMQLKHSERKTLSFEHLRSAKGDFSLNKYFESFQKLKTAVQELIIFTNRPFDVTDDAKFQLEGQKFHVRSVKVWNSSDYFAISKNVNYVYKFEILEDAWTVEHSSEIQEYRTFFEKFSLYANQENFDTLRLSTIEKFKTKFAANEKVFDQFYKIILEWNMREGKKEKLDKKWMKRAIALQLLAPYIEPLSFGPVNDKMKILREAVSIFTVTIIDGDSCKNAKQLWGDVVNDEIDIKEINRIRRNYQLSVDSVDTNEVEKLDQQLVAQLLWLMNKCPLIIRGKDNLEKAIRLCQDQKFILLSDGINEKWMESYSSFRNLSNLRLEQDLYKKIIEKFTVSIQGKEELNLLTAFGENEEFLENVTTSSLMEMLNGPHYIDGKSELLSEPYIERHLSQNLINIDYLGEVDEKTIIILNCSDNFDKVKDKLDDYKLINVDFLSKEKFDESENTIQNDNSYLCNKVIYTCNSKLTESKFQKICTENSEMHTFHYFKITDSGHLEWIRSKGDISDLENYKLSNNCFTHENVLWSPQLQNNINLVISDPGMGKSELMKNFKNKCPPNFWTVTINPEDVNLFLKSFNSNDASNVISLFEKFIISQKYAPLKQLERNFFEICLKQNRVMYIWDALDEIVNEYLDIVSDVIVQLSKRGFVQWVTCRRHLQTFLEKKLKVLSHGLTKFNEKEQQDYIKQRLKSVDEIEITAQKIKSTFSVMEHIDILGIPLQIFMLTELFRRNKEKYLQLVTDKFLLTDVYSSFIEEKFNIFYESKIRYDIQNPRLALKIHDEKQKILKYCEILALKLIFPASVLQGLNINCEKTVEKFVKGNYTMVGIITELQNDVPQFLHESLAEYLVATYFSKNFDEIPVDVFFEQKYNNVRFFFDMLLAENSPVHVAVLYKNFDLVKTYEDEILRRKDNGGRSALHLICSWGQRHPRVEISRENKTFVVEEISGFSCKPESNEVLEAVTFLQSKNDNSERDSLFGLTPLLYARKSESLAVELKLLLLLGKNSEFTYDIDDRINILYYSTLLAYDDVAEVFGPENFFDFITKANHKTPLILASERGHKTIIQYLVKSGVEINHFTNTGSTPLHKASENGHESVVEFLVKSGAEIDRANKNGLTALRVASFNGHQKIVERLVKSGADTNRADNNGFIPLYVASQNGHLQTVKYLVKSAAEIDRPTNLGSTPLHVASQNGHDLIVDFLVKSGAKINLGSKNGFTALRGASLCGHEKTVSWLVKSGAEINRVDNNGLTPLYVASQSGHLSIVKYLVKSGAEIDRSTNTGSTPLHKASENGHDLIVEFLVKSGADLNRADDFGLTALHVAAFNGHEKIVERLVKSGAEVDRPTNLGSTAFHISSQNGHELIVDLLVKSGADVNRVDKNGFTALRRASFNGHEKIVERLVKLGSDINHIDNDGFTPLYVASQNGHLQTVQSLVKSGAEINRSMNIGSTPLHKAAENGHELIVAFLVKSGADINSANKSGLTAVRVASLNGHEKIVECLVKSGADINRADNDGFTPLFLASLNGHLDTVTYLVESGAEVNRCTNSGYTSLDVASQNGHELVVEFLVKWGAEINRANSNGWTPLYLASRNGHLKTVEYLVKYGAEINCPKNSCTPLYIASQNGHDKVVEFLVRGGARVSPEDRDYTCDIRQHSDNLKFPAINIVE</sequence>
<dbReference type="PANTHER" id="PTHR24126:SF14">
    <property type="entry name" value="ANK_REP_REGION DOMAIN-CONTAINING PROTEIN"/>
    <property type="match status" value="1"/>
</dbReference>
<dbReference type="PROSITE" id="PS50088">
    <property type="entry name" value="ANK_REPEAT"/>
    <property type="match status" value="18"/>
</dbReference>
<feature type="repeat" description="ANK" evidence="3">
    <location>
        <begin position="1153"/>
        <end position="1185"/>
    </location>
</feature>
<feature type="repeat" description="ANK" evidence="3">
    <location>
        <begin position="1252"/>
        <end position="1284"/>
    </location>
</feature>
<evidence type="ECO:0000313" key="5">
    <source>
        <dbReference type="Proteomes" id="UP001168821"/>
    </source>
</evidence>
<feature type="repeat" description="ANK" evidence="3">
    <location>
        <begin position="1615"/>
        <end position="1647"/>
    </location>
</feature>
<feature type="repeat" description="ANK" evidence="3">
    <location>
        <begin position="1087"/>
        <end position="1119"/>
    </location>
</feature>
<dbReference type="SUPFAM" id="SSF48403">
    <property type="entry name" value="Ankyrin repeat"/>
    <property type="match status" value="2"/>
</dbReference>
<feature type="repeat" description="ANK" evidence="3">
    <location>
        <begin position="1450"/>
        <end position="1482"/>
    </location>
</feature>
<dbReference type="PRINTS" id="PR01415">
    <property type="entry name" value="ANKYRIN"/>
</dbReference>
<dbReference type="Pfam" id="PF00023">
    <property type="entry name" value="Ank"/>
    <property type="match status" value="1"/>
</dbReference>
<dbReference type="PANTHER" id="PTHR24126">
    <property type="entry name" value="ANKYRIN REPEAT, PH AND SEC7 DOMAIN CONTAINING PROTEIN SECG-RELATED"/>
    <property type="match status" value="1"/>
</dbReference>
<keyword evidence="1" id="KW-0677">Repeat</keyword>
<dbReference type="Pfam" id="PF13637">
    <property type="entry name" value="Ank_4"/>
    <property type="match status" value="3"/>
</dbReference>
<evidence type="ECO:0000256" key="3">
    <source>
        <dbReference type="PROSITE-ProRule" id="PRU00023"/>
    </source>
</evidence>
<keyword evidence="2 3" id="KW-0040">ANK repeat</keyword>
<feature type="repeat" description="ANK" evidence="3">
    <location>
        <begin position="1351"/>
        <end position="1383"/>
    </location>
</feature>
<feature type="repeat" description="ANK" evidence="3">
    <location>
        <begin position="1219"/>
        <end position="1251"/>
    </location>
</feature>
<evidence type="ECO:0000256" key="2">
    <source>
        <dbReference type="ARBA" id="ARBA00023043"/>
    </source>
</evidence>
<feature type="repeat" description="ANK" evidence="3">
    <location>
        <begin position="1285"/>
        <end position="1317"/>
    </location>
</feature>
<feature type="repeat" description="ANK" evidence="3">
    <location>
        <begin position="1120"/>
        <end position="1152"/>
    </location>
</feature>
<evidence type="ECO:0008006" key="6">
    <source>
        <dbReference type="Google" id="ProtNLM"/>
    </source>
</evidence>
<dbReference type="InterPro" id="IPR002110">
    <property type="entry name" value="Ankyrin_rpt"/>
</dbReference>
<evidence type="ECO:0000313" key="4">
    <source>
        <dbReference type="EMBL" id="KAJ3663434.1"/>
    </source>
</evidence>
<dbReference type="PROSITE" id="PS50297">
    <property type="entry name" value="ANK_REP_REGION"/>
    <property type="match status" value="18"/>
</dbReference>
<feature type="repeat" description="ANK" evidence="3">
    <location>
        <begin position="1318"/>
        <end position="1350"/>
    </location>
</feature>
<name>A0AA38J2I4_9CUCU</name>
<keyword evidence="5" id="KW-1185">Reference proteome</keyword>